<comment type="caution">
    <text evidence="3">The sequence shown here is derived from an EMBL/GenBank/DDBJ whole genome shotgun (WGS) entry which is preliminary data.</text>
</comment>
<proteinExistence type="predicted"/>
<accession>A0A5B0QDV5</accession>
<dbReference type="PANTHER" id="PTHR11806:SF0">
    <property type="entry name" value="PROTEIN MTO1 HOMOLOG, MITOCHONDRIAL"/>
    <property type="match status" value="1"/>
</dbReference>
<name>A0A5B0QDV5_PUCGR</name>
<dbReference type="InterPro" id="IPR002218">
    <property type="entry name" value="MnmG-rel"/>
</dbReference>
<keyword evidence="4" id="KW-1185">Reference proteome</keyword>
<dbReference type="GO" id="GO:0050660">
    <property type="term" value="F:flavin adenine dinucleotide binding"/>
    <property type="evidence" value="ECO:0007669"/>
    <property type="project" value="InterPro"/>
</dbReference>
<dbReference type="GO" id="GO:0030488">
    <property type="term" value="P:tRNA methylation"/>
    <property type="evidence" value="ECO:0007669"/>
    <property type="project" value="TreeGrafter"/>
</dbReference>
<gene>
    <name evidence="3" type="primary">MTO1_2</name>
    <name evidence="3" type="ORF">PGT21_000963</name>
</gene>
<dbReference type="OrthoDB" id="3329at2759"/>
<dbReference type="GO" id="GO:0002098">
    <property type="term" value="P:tRNA wobble uridine modification"/>
    <property type="evidence" value="ECO:0007669"/>
    <property type="project" value="TreeGrafter"/>
</dbReference>
<dbReference type="Pfam" id="PF01134">
    <property type="entry name" value="GIDA"/>
    <property type="match status" value="1"/>
</dbReference>
<dbReference type="Gene3D" id="2.40.30.260">
    <property type="match status" value="1"/>
</dbReference>
<dbReference type="Proteomes" id="UP000324748">
    <property type="component" value="Unassembled WGS sequence"/>
</dbReference>
<dbReference type="PANTHER" id="PTHR11806">
    <property type="entry name" value="GLUCOSE INHIBITED DIVISION PROTEIN A"/>
    <property type="match status" value="1"/>
</dbReference>
<organism evidence="3 4">
    <name type="scientific">Puccinia graminis f. sp. tritici</name>
    <dbReference type="NCBI Taxonomy" id="56615"/>
    <lineage>
        <taxon>Eukaryota</taxon>
        <taxon>Fungi</taxon>
        <taxon>Dikarya</taxon>
        <taxon>Basidiomycota</taxon>
        <taxon>Pucciniomycotina</taxon>
        <taxon>Pucciniomycetes</taxon>
        <taxon>Pucciniales</taxon>
        <taxon>Pucciniaceae</taxon>
        <taxon>Puccinia</taxon>
    </lineage>
</organism>
<feature type="domain" description="MnmG N-terminal" evidence="2">
    <location>
        <begin position="2"/>
        <end position="69"/>
    </location>
</feature>
<dbReference type="EMBL" id="VSWC01000019">
    <property type="protein sequence ID" value="KAA1111282.1"/>
    <property type="molecule type" value="Genomic_DNA"/>
</dbReference>
<evidence type="ECO:0000259" key="2">
    <source>
        <dbReference type="Pfam" id="PF01134"/>
    </source>
</evidence>
<evidence type="ECO:0000313" key="3">
    <source>
        <dbReference type="EMBL" id="KAA1111282.1"/>
    </source>
</evidence>
<evidence type="ECO:0000313" key="4">
    <source>
        <dbReference type="Proteomes" id="UP000324748"/>
    </source>
</evidence>
<dbReference type="AlphaFoldDB" id="A0A5B0QDV5"/>
<sequence length="70" mass="8040">MVQQGDVPPKPFSFTNRTVKHADQQLCCWKLIPPKATHEIVQENLHLISSYVREEVHGPRYCPSLEAKVN</sequence>
<protein>
    <submittedName>
        <fullName evidence="3">Mitochondrial Translation Optimization</fullName>
    </submittedName>
</protein>
<comment type="cofactor">
    <cofactor evidence="1">
        <name>FAD</name>
        <dbReference type="ChEBI" id="CHEBI:57692"/>
    </cofactor>
</comment>
<dbReference type="InterPro" id="IPR040131">
    <property type="entry name" value="MnmG_N"/>
</dbReference>
<evidence type="ECO:0000256" key="1">
    <source>
        <dbReference type="ARBA" id="ARBA00001974"/>
    </source>
</evidence>
<reference evidence="3 4" key="1">
    <citation type="submission" date="2019-05" db="EMBL/GenBank/DDBJ databases">
        <title>Emergence of the Ug99 lineage of the wheat stem rust pathogen through somatic hybridization.</title>
        <authorList>
            <person name="Li F."/>
            <person name="Upadhyaya N.M."/>
            <person name="Sperschneider J."/>
            <person name="Matny O."/>
            <person name="Nguyen-Phuc H."/>
            <person name="Mago R."/>
            <person name="Raley C."/>
            <person name="Miller M.E."/>
            <person name="Silverstein K.A.T."/>
            <person name="Henningsen E."/>
            <person name="Hirsch C.D."/>
            <person name="Visser B."/>
            <person name="Pretorius Z.A."/>
            <person name="Steffenson B.J."/>
            <person name="Schwessinger B."/>
            <person name="Dodds P.N."/>
            <person name="Figueroa M."/>
        </authorList>
    </citation>
    <scope>NUCLEOTIDE SEQUENCE [LARGE SCALE GENOMIC DNA]</scope>
    <source>
        <strain evidence="3">21-0</strain>
    </source>
</reference>